<dbReference type="InParanoid" id="A0A1E7FEP3"/>
<name>A0A1E7FEP3_9STRA</name>
<keyword evidence="3" id="KW-1185">Reference proteome</keyword>
<dbReference type="PANTHER" id="PTHR47443">
    <property type="entry name" value="ACYL-COA N-ACYLTRANSFERASES (NAT) SUPERFAMILY PROTEIN"/>
    <property type="match status" value="1"/>
</dbReference>
<reference evidence="2 3" key="1">
    <citation type="submission" date="2016-09" db="EMBL/GenBank/DDBJ databases">
        <title>Extensive genetic diversity and differential bi-allelic expression allows diatom success in the polar Southern Ocean.</title>
        <authorList>
            <consortium name="DOE Joint Genome Institute"/>
            <person name="Mock T."/>
            <person name="Otillar R.P."/>
            <person name="Strauss J."/>
            <person name="Dupont C."/>
            <person name="Frickenhaus S."/>
            <person name="Maumus F."/>
            <person name="Mcmullan M."/>
            <person name="Sanges R."/>
            <person name="Schmutz J."/>
            <person name="Toseland A."/>
            <person name="Valas R."/>
            <person name="Veluchamy A."/>
            <person name="Ward B.J."/>
            <person name="Allen A."/>
            <person name="Barry K."/>
            <person name="Falciatore A."/>
            <person name="Ferrante M."/>
            <person name="Fortunato A.E."/>
            <person name="Gloeckner G."/>
            <person name="Gruber A."/>
            <person name="Hipkin R."/>
            <person name="Janech M."/>
            <person name="Kroth P."/>
            <person name="Leese F."/>
            <person name="Lindquist E."/>
            <person name="Lyon B.R."/>
            <person name="Martin J."/>
            <person name="Mayer C."/>
            <person name="Parker M."/>
            <person name="Quesneville H."/>
            <person name="Raymond J."/>
            <person name="Uhlig C."/>
            <person name="Valentin K.U."/>
            <person name="Worden A.Z."/>
            <person name="Armbrust E.V."/>
            <person name="Bowler C."/>
            <person name="Green B."/>
            <person name="Moulton V."/>
            <person name="Van Oosterhout C."/>
            <person name="Grigoriev I."/>
        </authorList>
    </citation>
    <scope>NUCLEOTIDE SEQUENCE [LARGE SCALE GENOMIC DNA]</scope>
    <source>
        <strain evidence="2 3">CCMP1102</strain>
    </source>
</reference>
<dbReference type="InterPro" id="IPR000182">
    <property type="entry name" value="GNAT_dom"/>
</dbReference>
<dbReference type="KEGG" id="fcy:FRACYDRAFT_141889"/>
<dbReference type="PANTHER" id="PTHR47443:SF3">
    <property type="entry name" value="GCN5-RELATED N-ACETYLTRANSFERASE 4, CHLOROPLASTIC"/>
    <property type="match status" value="1"/>
</dbReference>
<dbReference type="Gene3D" id="3.40.630.30">
    <property type="match status" value="1"/>
</dbReference>
<evidence type="ECO:0000313" key="3">
    <source>
        <dbReference type="Proteomes" id="UP000095751"/>
    </source>
</evidence>
<protein>
    <recommendedName>
        <fullName evidence="1">N-acetyltransferase domain-containing protein</fullName>
    </recommendedName>
</protein>
<sequence>LLEASNFFVDAFWVGKPGGGATELSDRQRRSLSTTQFGEFRSRYAGRAPGQADLVICQLPDTGEITGCAGIEVSPIPYNNDLQSSKTYNGPLMSNLAVSKQFRRKGIAEKLVKEVERIVRIEWGYNDCYLYVEERNKAGVKLYQKLGYKKLWIDKDAITLLPSPNGKLENSSTNIVCMRKRLNLG</sequence>
<accession>A0A1E7FEP3</accession>
<gene>
    <name evidence="2" type="ORF">FRACYDRAFT_141889</name>
</gene>
<dbReference type="AlphaFoldDB" id="A0A1E7FEP3"/>
<dbReference type="InterPro" id="IPR016181">
    <property type="entry name" value="Acyl_CoA_acyltransferase"/>
</dbReference>
<dbReference type="SUPFAM" id="SSF55729">
    <property type="entry name" value="Acyl-CoA N-acyltransferases (Nat)"/>
    <property type="match status" value="1"/>
</dbReference>
<evidence type="ECO:0000259" key="1">
    <source>
        <dbReference type="PROSITE" id="PS51186"/>
    </source>
</evidence>
<dbReference type="PROSITE" id="PS51186">
    <property type="entry name" value="GNAT"/>
    <property type="match status" value="1"/>
</dbReference>
<dbReference type="EMBL" id="KV784358">
    <property type="protein sequence ID" value="OEU16263.1"/>
    <property type="molecule type" value="Genomic_DNA"/>
</dbReference>
<dbReference type="Pfam" id="PF00583">
    <property type="entry name" value="Acetyltransf_1"/>
    <property type="match status" value="1"/>
</dbReference>
<feature type="non-terminal residue" evidence="2">
    <location>
        <position position="185"/>
    </location>
</feature>
<proteinExistence type="predicted"/>
<dbReference type="GO" id="GO:0016747">
    <property type="term" value="F:acyltransferase activity, transferring groups other than amino-acyl groups"/>
    <property type="evidence" value="ECO:0007669"/>
    <property type="project" value="InterPro"/>
</dbReference>
<feature type="domain" description="N-acetyltransferase" evidence="1">
    <location>
        <begin position="1"/>
        <end position="183"/>
    </location>
</feature>
<dbReference type="CDD" id="cd04301">
    <property type="entry name" value="NAT_SF"/>
    <property type="match status" value="1"/>
</dbReference>
<dbReference type="Proteomes" id="UP000095751">
    <property type="component" value="Unassembled WGS sequence"/>
</dbReference>
<feature type="non-terminal residue" evidence="2">
    <location>
        <position position="1"/>
    </location>
</feature>
<dbReference type="OrthoDB" id="249099at2759"/>
<evidence type="ECO:0000313" key="2">
    <source>
        <dbReference type="EMBL" id="OEU16263.1"/>
    </source>
</evidence>
<organism evidence="2 3">
    <name type="scientific">Fragilariopsis cylindrus CCMP1102</name>
    <dbReference type="NCBI Taxonomy" id="635003"/>
    <lineage>
        <taxon>Eukaryota</taxon>
        <taxon>Sar</taxon>
        <taxon>Stramenopiles</taxon>
        <taxon>Ochrophyta</taxon>
        <taxon>Bacillariophyta</taxon>
        <taxon>Bacillariophyceae</taxon>
        <taxon>Bacillariophycidae</taxon>
        <taxon>Bacillariales</taxon>
        <taxon>Bacillariaceae</taxon>
        <taxon>Fragilariopsis</taxon>
    </lineage>
</organism>